<comment type="caution">
    <text evidence="2">The sequence shown here is derived from an EMBL/GenBank/DDBJ whole genome shotgun (WGS) entry which is preliminary data.</text>
</comment>
<feature type="region of interest" description="Disordered" evidence="1">
    <location>
        <begin position="53"/>
        <end position="78"/>
    </location>
</feature>
<gene>
    <name evidence="2" type="ORF">BDN71DRAFT_1441957</name>
</gene>
<dbReference type="AlphaFoldDB" id="A0A9P6A3G1"/>
<reference evidence="2" key="1">
    <citation type="submission" date="2020-11" db="EMBL/GenBank/DDBJ databases">
        <authorList>
            <consortium name="DOE Joint Genome Institute"/>
            <person name="Ahrendt S."/>
            <person name="Riley R."/>
            <person name="Andreopoulos W."/>
            <person name="Labutti K."/>
            <person name="Pangilinan J."/>
            <person name="Ruiz-Duenas F.J."/>
            <person name="Barrasa J.M."/>
            <person name="Sanchez-Garcia M."/>
            <person name="Camarero S."/>
            <person name="Miyauchi S."/>
            <person name="Serrano A."/>
            <person name="Linde D."/>
            <person name="Babiker R."/>
            <person name="Drula E."/>
            <person name="Ayuso-Fernandez I."/>
            <person name="Pacheco R."/>
            <person name="Padilla G."/>
            <person name="Ferreira P."/>
            <person name="Barriuso J."/>
            <person name="Kellner H."/>
            <person name="Castanera R."/>
            <person name="Alfaro M."/>
            <person name="Ramirez L."/>
            <person name="Pisabarro A.G."/>
            <person name="Kuo A."/>
            <person name="Tritt A."/>
            <person name="Lipzen A."/>
            <person name="He G."/>
            <person name="Yan M."/>
            <person name="Ng V."/>
            <person name="Cullen D."/>
            <person name="Martin F."/>
            <person name="Rosso M.-N."/>
            <person name="Henrissat B."/>
            <person name="Hibbett D."/>
            <person name="Martinez A.T."/>
            <person name="Grigoriev I.V."/>
        </authorList>
    </citation>
    <scope>NUCLEOTIDE SEQUENCE</scope>
    <source>
        <strain evidence="2">ATCC 90797</strain>
    </source>
</reference>
<dbReference type="EMBL" id="MU154532">
    <property type="protein sequence ID" value="KAF9499347.1"/>
    <property type="molecule type" value="Genomic_DNA"/>
</dbReference>
<evidence type="ECO:0000313" key="2">
    <source>
        <dbReference type="EMBL" id="KAF9499347.1"/>
    </source>
</evidence>
<dbReference type="Proteomes" id="UP000807025">
    <property type="component" value="Unassembled WGS sequence"/>
</dbReference>
<organism evidence="2 3">
    <name type="scientific">Pleurotus eryngii</name>
    <name type="common">Boletus of the steppes</name>
    <dbReference type="NCBI Taxonomy" id="5323"/>
    <lineage>
        <taxon>Eukaryota</taxon>
        <taxon>Fungi</taxon>
        <taxon>Dikarya</taxon>
        <taxon>Basidiomycota</taxon>
        <taxon>Agaricomycotina</taxon>
        <taxon>Agaricomycetes</taxon>
        <taxon>Agaricomycetidae</taxon>
        <taxon>Agaricales</taxon>
        <taxon>Pleurotineae</taxon>
        <taxon>Pleurotaceae</taxon>
        <taxon>Pleurotus</taxon>
    </lineage>
</organism>
<evidence type="ECO:0000256" key="1">
    <source>
        <dbReference type="SAM" id="MobiDB-lite"/>
    </source>
</evidence>
<name>A0A9P6A3G1_PLEER</name>
<proteinExistence type="predicted"/>
<dbReference type="OrthoDB" id="3090388at2759"/>
<feature type="compositionally biased region" description="Low complexity" evidence="1">
    <location>
        <begin position="53"/>
        <end position="65"/>
    </location>
</feature>
<evidence type="ECO:0000313" key="3">
    <source>
        <dbReference type="Proteomes" id="UP000807025"/>
    </source>
</evidence>
<keyword evidence="3" id="KW-1185">Reference proteome</keyword>
<sequence>MSHISAPPSVPLPPLPTPVAGATSCVDMWNKGMSGQRVLYLSAEPQLCGAQVRVRSVSSTASRSTTKSEKSTKRSRRQCAIVSAGRGEIIDEKVGQENKVMSQEEKAAKRSRRQMAVITNGRADIENVEVKPCVKVSVSKGPVPSSPSKFRTPEYLRFLELKKRNQQMYWPTELEFSKMNGPDAPAG</sequence>
<feature type="non-terminal residue" evidence="2">
    <location>
        <position position="187"/>
    </location>
</feature>
<accession>A0A9P6A3G1</accession>
<protein>
    <submittedName>
        <fullName evidence="2">Uncharacterized protein</fullName>
    </submittedName>
</protein>